<dbReference type="GO" id="GO:0008810">
    <property type="term" value="F:cellulase activity"/>
    <property type="evidence" value="ECO:0007669"/>
    <property type="project" value="InterPro"/>
</dbReference>
<dbReference type="EMBL" id="KE145362">
    <property type="protein sequence ID" value="EPE31359.1"/>
    <property type="molecule type" value="Genomic_DNA"/>
</dbReference>
<gene>
    <name evidence="3" type="ORF">GLAREA_12662</name>
</gene>
<accession>S3D2I9</accession>
<evidence type="ECO:0000256" key="2">
    <source>
        <dbReference type="RuleBase" id="RU361163"/>
    </source>
</evidence>
<dbReference type="InterPro" id="IPR013320">
    <property type="entry name" value="ConA-like_dom_sf"/>
</dbReference>
<organism evidence="3 4">
    <name type="scientific">Glarea lozoyensis (strain ATCC 20868 / MF5171)</name>
    <dbReference type="NCBI Taxonomy" id="1116229"/>
    <lineage>
        <taxon>Eukaryota</taxon>
        <taxon>Fungi</taxon>
        <taxon>Dikarya</taxon>
        <taxon>Ascomycota</taxon>
        <taxon>Pezizomycotina</taxon>
        <taxon>Leotiomycetes</taxon>
        <taxon>Helotiales</taxon>
        <taxon>Helotiaceae</taxon>
        <taxon>Glarea</taxon>
    </lineage>
</organism>
<dbReference type="AlphaFoldDB" id="S3D2I9"/>
<evidence type="ECO:0000256" key="1">
    <source>
        <dbReference type="ARBA" id="ARBA00005519"/>
    </source>
</evidence>
<dbReference type="OMA" id="TKWTWRY"/>
<evidence type="ECO:0000313" key="4">
    <source>
        <dbReference type="Proteomes" id="UP000016922"/>
    </source>
</evidence>
<keyword evidence="4" id="KW-1185">Reference proteome</keyword>
<dbReference type="SUPFAM" id="SSF49899">
    <property type="entry name" value="Concanavalin A-like lectins/glucanases"/>
    <property type="match status" value="1"/>
</dbReference>
<dbReference type="GO" id="GO:0000272">
    <property type="term" value="P:polysaccharide catabolic process"/>
    <property type="evidence" value="ECO:0007669"/>
    <property type="project" value="UniProtKB-KW"/>
</dbReference>
<dbReference type="eggNOG" id="ENOG502S675">
    <property type="taxonomic scope" value="Eukaryota"/>
</dbReference>
<dbReference type="Pfam" id="PF01670">
    <property type="entry name" value="Glyco_hydro_12"/>
    <property type="match status" value="1"/>
</dbReference>
<dbReference type="InterPro" id="IPR002594">
    <property type="entry name" value="GH12"/>
</dbReference>
<keyword evidence="2" id="KW-0326">Glycosidase</keyword>
<dbReference type="PANTHER" id="PTHR34002">
    <property type="entry name" value="BLR1656 PROTEIN"/>
    <property type="match status" value="1"/>
</dbReference>
<dbReference type="Proteomes" id="UP000016922">
    <property type="component" value="Unassembled WGS sequence"/>
</dbReference>
<comment type="similarity">
    <text evidence="1 2">Belongs to the glycosyl hydrolase 12 (cellulase H) family.</text>
</comment>
<keyword evidence="3" id="KW-0430">Lectin</keyword>
<keyword evidence="2" id="KW-0378">Hydrolase</keyword>
<dbReference type="KEGG" id="glz:GLAREA_12662"/>
<protein>
    <submittedName>
        <fullName evidence="3">Concanavalin A-like lectins/glucanase</fullName>
    </submittedName>
</protein>
<name>S3D2I9_GLAL2</name>
<keyword evidence="2" id="KW-0119">Carbohydrate metabolism</keyword>
<keyword evidence="2" id="KW-0624">Polysaccharide degradation</keyword>
<dbReference type="GeneID" id="19471702"/>
<sequence length="244" mass="25604">MLFPILLLLAGALATPTPVEKRATTMCGGWGTVPTAGFTVYHNNWGAGAATSGSQCTTFNSVSAAKSFSWSTSWSWAGGNVNVKSYSNVALENVNKKLSAITSIPSTWTWRYTGTSMVSDVSYDLWLAPSVGANNKYEIMIWVGSYGGAGPISSTGSTPLASPTIAGTKWKLFKGPNGDTTVFSFVAPANIGNFAGDLNLFFKYLTASQGVSSDMVVTSLQAGTEPFVGSNCVFTTSAYTISVK</sequence>
<evidence type="ECO:0000313" key="3">
    <source>
        <dbReference type="EMBL" id="EPE31359.1"/>
    </source>
</evidence>
<dbReference type="PANTHER" id="PTHR34002:SF9">
    <property type="entry name" value="XYLOGLUCAN-SPECIFIC ENDO-BETA-1,4-GLUCANASE A"/>
    <property type="match status" value="1"/>
</dbReference>
<dbReference type="InterPro" id="IPR013319">
    <property type="entry name" value="GH11/12"/>
</dbReference>
<dbReference type="OrthoDB" id="95118at2759"/>
<dbReference type="RefSeq" id="XP_008081634.1">
    <property type="nucleotide sequence ID" value="XM_008083443.1"/>
</dbReference>
<proteinExistence type="inferred from homology"/>
<dbReference type="Gene3D" id="2.60.120.180">
    <property type="match status" value="1"/>
</dbReference>
<dbReference type="HOGENOM" id="CLU_051064_0_1_1"/>
<dbReference type="GO" id="GO:0030246">
    <property type="term" value="F:carbohydrate binding"/>
    <property type="evidence" value="ECO:0007669"/>
    <property type="project" value="UniProtKB-KW"/>
</dbReference>
<dbReference type="STRING" id="1116229.S3D2I9"/>
<reference evidence="3 4" key="1">
    <citation type="journal article" date="2013" name="BMC Genomics">
        <title>Genomics-driven discovery of the pneumocandin biosynthetic gene cluster in the fungus Glarea lozoyensis.</title>
        <authorList>
            <person name="Chen L."/>
            <person name="Yue Q."/>
            <person name="Zhang X."/>
            <person name="Xiang M."/>
            <person name="Wang C."/>
            <person name="Li S."/>
            <person name="Che Y."/>
            <person name="Ortiz-Lopez F.J."/>
            <person name="Bills G.F."/>
            <person name="Liu X."/>
            <person name="An Z."/>
        </authorList>
    </citation>
    <scope>NUCLEOTIDE SEQUENCE [LARGE SCALE GENOMIC DNA]</scope>
    <source>
        <strain evidence="4">ATCC 20868 / MF5171</strain>
    </source>
</reference>